<dbReference type="GO" id="GO:0005829">
    <property type="term" value="C:cytosol"/>
    <property type="evidence" value="ECO:0007669"/>
    <property type="project" value="TreeGrafter"/>
</dbReference>
<evidence type="ECO:0000313" key="3">
    <source>
        <dbReference type="Proteomes" id="UP000183053"/>
    </source>
</evidence>
<dbReference type="GO" id="GO:0009898">
    <property type="term" value="C:cytoplasmic side of plasma membrane"/>
    <property type="evidence" value="ECO:0007669"/>
    <property type="project" value="TreeGrafter"/>
</dbReference>
<dbReference type="STRING" id="47312.SAMN04489765_0084"/>
<dbReference type="Proteomes" id="UP000183053">
    <property type="component" value="Unassembled WGS sequence"/>
</dbReference>
<gene>
    <name evidence="2" type="ORF">SAMN04489765_0084</name>
</gene>
<feature type="compositionally biased region" description="Low complexity" evidence="1">
    <location>
        <begin position="67"/>
        <end position="82"/>
    </location>
</feature>
<dbReference type="PANTHER" id="PTHR43384">
    <property type="entry name" value="SEPTUM SITE-DETERMINING PROTEIN MIND HOMOLOG, CHLOROPLASTIC-RELATED"/>
    <property type="match status" value="1"/>
</dbReference>
<feature type="region of interest" description="Disordered" evidence="1">
    <location>
        <begin position="1"/>
        <end position="125"/>
    </location>
</feature>
<dbReference type="SUPFAM" id="SSF52540">
    <property type="entry name" value="P-loop containing nucleoside triphosphate hydrolases"/>
    <property type="match status" value="1"/>
</dbReference>
<sequence length="467" mass="50869">MTTSQWKPPASAFEGFETAANPTMDPQQATATSDMHLRAVESPATGQHAAPEAPAAARGGWQPSVAMPPATTAAPTRPTPSTGSIPLPFEEVSTGAIGTAKAPVKPNRRQRRAADGPKRPAKSGWRRAVRRATFGGWDPGWSDWELEEEHLVHRMRVQPRPEGENVTVVNGKGGVGKTLTALEVSETLASRLGAVLAVVANNNWDSFPTRIGQPSANDVLDLIDDPHLFYRDADGILVPQPTTSEAQFGQYTGKGATSIDRPGLELLAGPRAIACEQALRPQEYTALMEVAQRHYRVRVSDCGTNLKDPLTRAVMDLTDLVIIVVSLDAEGLGGAREALTFLRDFPSDRKGKPLEPIPSQRPYIGLAQRVVIVINEFVDPDKAAVLTPDQAVAEFTELLQNVPGAPALADPRRRIIRVPFDGHVRSGDPIRDDLLNPEYKRSFQRIAAAIADDFQRERTRRVQFPQR</sequence>
<reference evidence="3" key="1">
    <citation type="submission" date="2016-10" db="EMBL/GenBank/DDBJ databases">
        <authorList>
            <person name="Varghese N."/>
            <person name="Submissions S."/>
        </authorList>
    </citation>
    <scope>NUCLEOTIDE SEQUENCE [LARGE SCALE GENOMIC DNA]</scope>
    <source>
        <strain evidence="3">DSM 44142</strain>
    </source>
</reference>
<name>A0A1H1A700_9ACTN</name>
<feature type="compositionally biased region" description="Polar residues" evidence="1">
    <location>
        <begin position="20"/>
        <end position="33"/>
    </location>
</feature>
<dbReference type="EMBL" id="FNLF01000002">
    <property type="protein sequence ID" value="SDQ35485.1"/>
    <property type="molecule type" value="Genomic_DNA"/>
</dbReference>
<accession>A0A1H1A700</accession>
<evidence type="ECO:0000313" key="2">
    <source>
        <dbReference type="EMBL" id="SDQ35485.1"/>
    </source>
</evidence>
<dbReference type="InterPro" id="IPR027417">
    <property type="entry name" value="P-loop_NTPase"/>
</dbReference>
<keyword evidence="2" id="KW-0282">Flagellum</keyword>
<keyword evidence="2" id="KW-0969">Cilium</keyword>
<organism evidence="2 3">
    <name type="scientific">Tsukamurella pulmonis</name>
    <dbReference type="NCBI Taxonomy" id="47312"/>
    <lineage>
        <taxon>Bacteria</taxon>
        <taxon>Bacillati</taxon>
        <taxon>Actinomycetota</taxon>
        <taxon>Actinomycetes</taxon>
        <taxon>Mycobacteriales</taxon>
        <taxon>Tsukamurellaceae</taxon>
        <taxon>Tsukamurella</taxon>
    </lineage>
</organism>
<dbReference type="InterPro" id="IPR050625">
    <property type="entry name" value="ParA/MinD_ATPase"/>
</dbReference>
<evidence type="ECO:0000256" key="1">
    <source>
        <dbReference type="SAM" id="MobiDB-lite"/>
    </source>
</evidence>
<dbReference type="PANTHER" id="PTHR43384:SF14">
    <property type="entry name" value="ESX-1 SECRETION-ASSOCIATED PROTEIN ESPI"/>
    <property type="match status" value="1"/>
</dbReference>
<dbReference type="Gene3D" id="3.40.50.300">
    <property type="entry name" value="P-loop containing nucleotide triphosphate hydrolases"/>
    <property type="match status" value="1"/>
</dbReference>
<protein>
    <submittedName>
        <fullName evidence="2">MinD-like ATPase involved in chromosome partitioning or flagellar assembly</fullName>
    </submittedName>
</protein>
<dbReference type="GO" id="GO:0005524">
    <property type="term" value="F:ATP binding"/>
    <property type="evidence" value="ECO:0007669"/>
    <property type="project" value="TreeGrafter"/>
</dbReference>
<dbReference type="GO" id="GO:0016887">
    <property type="term" value="F:ATP hydrolysis activity"/>
    <property type="evidence" value="ECO:0007669"/>
    <property type="project" value="TreeGrafter"/>
</dbReference>
<proteinExistence type="predicted"/>
<keyword evidence="2" id="KW-0966">Cell projection</keyword>
<dbReference type="GO" id="GO:0051782">
    <property type="term" value="P:negative regulation of cell division"/>
    <property type="evidence" value="ECO:0007669"/>
    <property type="project" value="TreeGrafter"/>
</dbReference>
<keyword evidence="3" id="KW-1185">Reference proteome</keyword>
<dbReference type="AlphaFoldDB" id="A0A1H1A700"/>